<evidence type="ECO:0000256" key="14">
    <source>
        <dbReference type="HAMAP-Rule" id="MF_01398"/>
    </source>
</evidence>
<keyword evidence="7 14" id="KW-0375">Hydrogen ion transport</keyword>
<dbReference type="InterPro" id="IPR028987">
    <property type="entry name" value="ATP_synth_B-like_membr_sf"/>
</dbReference>
<evidence type="ECO:0000256" key="5">
    <source>
        <dbReference type="ARBA" id="ARBA00022547"/>
    </source>
</evidence>
<keyword evidence="9 14" id="KW-0406">Ion transport</keyword>
<comment type="caution">
    <text evidence="17">The sequence shown here is derived from an EMBL/GenBank/DDBJ whole genome shotgun (WGS) entry which is preliminary data.</text>
</comment>
<evidence type="ECO:0000256" key="8">
    <source>
        <dbReference type="ARBA" id="ARBA00022989"/>
    </source>
</evidence>
<reference evidence="18" key="1">
    <citation type="journal article" date="2019" name="Int. J. Syst. Evol. Microbiol.">
        <title>The Global Catalogue of Microorganisms (GCM) 10K type strain sequencing project: providing services to taxonomists for standard genome sequencing and annotation.</title>
        <authorList>
            <consortium name="The Broad Institute Genomics Platform"/>
            <consortium name="The Broad Institute Genome Sequencing Center for Infectious Disease"/>
            <person name="Wu L."/>
            <person name="Ma J."/>
        </authorList>
    </citation>
    <scope>NUCLEOTIDE SEQUENCE [LARGE SCALE GENOMIC DNA]</scope>
    <source>
        <strain evidence="18">CGMCC 1.13681</strain>
    </source>
</reference>
<evidence type="ECO:0000256" key="2">
    <source>
        <dbReference type="ARBA" id="ARBA00005513"/>
    </source>
</evidence>
<dbReference type="CDD" id="cd06503">
    <property type="entry name" value="ATP-synt_Fo_b"/>
    <property type="match status" value="1"/>
</dbReference>
<evidence type="ECO:0000256" key="9">
    <source>
        <dbReference type="ARBA" id="ARBA00023065"/>
    </source>
</evidence>
<feature type="coiled-coil region" evidence="16">
    <location>
        <begin position="59"/>
        <end position="100"/>
    </location>
</feature>
<dbReference type="NCBIfam" id="NF004412">
    <property type="entry name" value="PRK05759.1-3"/>
    <property type="match status" value="1"/>
</dbReference>
<keyword evidence="16" id="KW-0175">Coiled coil</keyword>
<proteinExistence type="inferred from homology"/>
<name>A0ABW2GNA1_9ACTN</name>
<comment type="similarity">
    <text evidence="2 14 15">Belongs to the ATPase B chain family.</text>
</comment>
<evidence type="ECO:0000313" key="17">
    <source>
        <dbReference type="EMBL" id="MFC7220559.1"/>
    </source>
</evidence>
<dbReference type="HAMAP" id="MF_01398">
    <property type="entry name" value="ATP_synth_b_bprime"/>
    <property type="match status" value="1"/>
</dbReference>
<dbReference type="SUPFAM" id="SSF81573">
    <property type="entry name" value="F1F0 ATP synthase subunit B, membrane domain"/>
    <property type="match status" value="1"/>
</dbReference>
<dbReference type="InterPro" id="IPR005864">
    <property type="entry name" value="ATP_synth_F0_bsu_bac"/>
</dbReference>
<dbReference type="PANTHER" id="PTHR33445:SF1">
    <property type="entry name" value="ATP SYNTHASE SUBUNIT B"/>
    <property type="match status" value="1"/>
</dbReference>
<gene>
    <name evidence="14" type="primary">atpF</name>
    <name evidence="17" type="ORF">ACFQLX_20695</name>
</gene>
<evidence type="ECO:0000256" key="3">
    <source>
        <dbReference type="ARBA" id="ARBA00022448"/>
    </source>
</evidence>
<accession>A0ABW2GNA1</accession>
<dbReference type="PANTHER" id="PTHR33445">
    <property type="entry name" value="ATP SYNTHASE SUBUNIT B', CHLOROPLASTIC"/>
    <property type="match status" value="1"/>
</dbReference>
<dbReference type="Proteomes" id="UP001596413">
    <property type="component" value="Unassembled WGS sequence"/>
</dbReference>
<evidence type="ECO:0000256" key="1">
    <source>
        <dbReference type="ARBA" id="ARBA00004162"/>
    </source>
</evidence>
<dbReference type="Gene3D" id="1.20.5.620">
    <property type="entry name" value="F1F0 ATP synthase subunit B, membrane domain"/>
    <property type="match status" value="1"/>
</dbReference>
<evidence type="ECO:0000256" key="6">
    <source>
        <dbReference type="ARBA" id="ARBA00022692"/>
    </source>
</evidence>
<comment type="subunit">
    <text evidence="13 14">F-type ATPases have 2 components, F(1) - the catalytic core - and F(0) - the membrane proton channel. F(1) has five subunits: alpha(3), beta(3), gamma(1), delta(1), epsilon(1). F(0) has three main subunits: a(1), b(2) and c(10-14). The alpha and beta chains form an alternating ring which encloses part of the gamma chain. F(1) is attached to F(0) by a central stalk formed by the gamma and epsilon chains, while a peripheral stalk is formed by the delta and b chains.</text>
</comment>
<evidence type="ECO:0000256" key="16">
    <source>
        <dbReference type="SAM" id="Coils"/>
    </source>
</evidence>
<evidence type="ECO:0000256" key="7">
    <source>
        <dbReference type="ARBA" id="ARBA00022781"/>
    </source>
</evidence>
<organism evidence="17 18">
    <name type="scientific">Streptomyces polyrhachis</name>
    <dbReference type="NCBI Taxonomy" id="1282885"/>
    <lineage>
        <taxon>Bacteria</taxon>
        <taxon>Bacillati</taxon>
        <taxon>Actinomycetota</taxon>
        <taxon>Actinomycetes</taxon>
        <taxon>Kitasatosporales</taxon>
        <taxon>Streptomycetaceae</taxon>
        <taxon>Streptomyces</taxon>
    </lineage>
</organism>
<dbReference type="NCBIfam" id="TIGR01144">
    <property type="entry name" value="ATP_synt_b"/>
    <property type="match status" value="1"/>
</dbReference>
<evidence type="ECO:0000256" key="4">
    <source>
        <dbReference type="ARBA" id="ARBA00022475"/>
    </source>
</evidence>
<comment type="subcellular location">
    <subcellularLocation>
        <location evidence="1 14">Cell membrane</location>
        <topology evidence="1 14">Single-pass membrane protein</topology>
    </subcellularLocation>
</comment>
<evidence type="ECO:0000313" key="18">
    <source>
        <dbReference type="Proteomes" id="UP001596413"/>
    </source>
</evidence>
<keyword evidence="11 14" id="KW-0066">ATP synthesis</keyword>
<dbReference type="InterPro" id="IPR050059">
    <property type="entry name" value="ATP_synthase_B_chain"/>
</dbReference>
<keyword evidence="6 14" id="KW-0812">Transmembrane</keyword>
<evidence type="ECO:0000256" key="12">
    <source>
        <dbReference type="ARBA" id="ARBA00025198"/>
    </source>
</evidence>
<evidence type="ECO:0000256" key="13">
    <source>
        <dbReference type="ARBA" id="ARBA00025830"/>
    </source>
</evidence>
<evidence type="ECO:0000256" key="11">
    <source>
        <dbReference type="ARBA" id="ARBA00023310"/>
    </source>
</evidence>
<keyword evidence="3 14" id="KW-0813">Transport</keyword>
<keyword evidence="8 14" id="KW-1133">Transmembrane helix</keyword>
<dbReference type="InterPro" id="IPR002146">
    <property type="entry name" value="ATP_synth_b/b'su_bac/chlpt"/>
</dbReference>
<dbReference type="RefSeq" id="WP_386417323.1">
    <property type="nucleotide sequence ID" value="NZ_JBHSZO010000036.1"/>
</dbReference>
<keyword evidence="10 14" id="KW-0472">Membrane</keyword>
<evidence type="ECO:0000256" key="15">
    <source>
        <dbReference type="RuleBase" id="RU003848"/>
    </source>
</evidence>
<dbReference type="Pfam" id="PF00430">
    <property type="entry name" value="ATP-synt_B"/>
    <property type="match status" value="1"/>
</dbReference>
<sequence>MNLQYLASEEKMNPLVPPMPELVIGLIAFLIVFGLLAKKLLPNINKVLDERHAAIEGGMEKAEAAQIEAEETLRQYKEQLAEAQREANRIREKAREEGELIKTELRSEGVRQRDEIIAAGHTQITADQRAASLALRQDVGQLAVTLAGKLVGESLEDYSRQSRVIDRFLDDLEAKAVAGAESETGAAR</sequence>
<keyword evidence="4 14" id="KW-1003">Cell membrane</keyword>
<protein>
    <recommendedName>
        <fullName evidence="14">ATP synthase subunit b</fullName>
    </recommendedName>
    <alternativeName>
        <fullName evidence="14">ATP synthase F(0) sector subunit b</fullName>
    </alternativeName>
    <alternativeName>
        <fullName evidence="14">ATPase subunit I</fullName>
    </alternativeName>
    <alternativeName>
        <fullName evidence="14">F-type ATPase subunit b</fullName>
        <shortName evidence="14">F-ATPase subunit b</shortName>
    </alternativeName>
</protein>
<comment type="function">
    <text evidence="12 14">F(1)F(0) ATP synthase produces ATP from ADP in the presence of a proton or sodium gradient. F-type ATPases consist of two structural domains, F(1) containing the extramembraneous catalytic core and F(0) containing the membrane proton channel, linked together by a central stalk and a peripheral stalk. During catalysis, ATP synthesis in the catalytic domain of F(1) is coupled via a rotary mechanism of the central stalk subunits to proton translocation.</text>
</comment>
<evidence type="ECO:0000256" key="10">
    <source>
        <dbReference type="ARBA" id="ARBA00023136"/>
    </source>
</evidence>
<keyword evidence="5 14" id="KW-0138">CF(0)</keyword>
<comment type="function">
    <text evidence="14">Component of the F(0) channel, it forms part of the peripheral stalk, linking F(1) to F(0).</text>
</comment>
<keyword evidence="18" id="KW-1185">Reference proteome</keyword>
<feature type="transmembrane region" description="Helical" evidence="14">
    <location>
        <begin position="22"/>
        <end position="41"/>
    </location>
</feature>
<dbReference type="EMBL" id="JBHSZO010000036">
    <property type="protein sequence ID" value="MFC7220559.1"/>
    <property type="molecule type" value="Genomic_DNA"/>
</dbReference>